<accession>A0ABW9ALZ4</accession>
<dbReference type="EMBL" id="JAQQEZ010000006">
    <property type="protein sequence ID" value="MFM0001612.1"/>
    <property type="molecule type" value="Genomic_DNA"/>
</dbReference>
<dbReference type="Proteomes" id="UP001629230">
    <property type="component" value="Unassembled WGS sequence"/>
</dbReference>
<feature type="region of interest" description="Disordered" evidence="1">
    <location>
        <begin position="64"/>
        <end position="84"/>
    </location>
</feature>
<proteinExistence type="predicted"/>
<evidence type="ECO:0000313" key="3">
    <source>
        <dbReference type="Proteomes" id="UP001629230"/>
    </source>
</evidence>
<name>A0ABW9ALZ4_9BURK</name>
<protein>
    <submittedName>
        <fullName evidence="2">Uncharacterized protein</fullName>
    </submittedName>
</protein>
<organism evidence="2 3">
    <name type="scientific">Paraburkholderia dipogonis</name>
    <dbReference type="NCBI Taxonomy" id="1211383"/>
    <lineage>
        <taxon>Bacteria</taxon>
        <taxon>Pseudomonadati</taxon>
        <taxon>Pseudomonadota</taxon>
        <taxon>Betaproteobacteria</taxon>
        <taxon>Burkholderiales</taxon>
        <taxon>Burkholderiaceae</taxon>
        <taxon>Paraburkholderia</taxon>
    </lineage>
</organism>
<evidence type="ECO:0000313" key="2">
    <source>
        <dbReference type="EMBL" id="MFM0001612.1"/>
    </source>
</evidence>
<keyword evidence="3" id="KW-1185">Reference proteome</keyword>
<sequence length="84" mass="9888">MNYQELDKEIAHLERVFGMISSNDRIPLSYWHNRLRNLPRPTLMPTQRERIARLEETLRSLNEADEADEASIAEAPLRPTGTRW</sequence>
<evidence type="ECO:0000256" key="1">
    <source>
        <dbReference type="SAM" id="MobiDB-lite"/>
    </source>
</evidence>
<reference evidence="2 3" key="1">
    <citation type="journal article" date="2024" name="Chem. Sci.">
        <title>Discovery of megapolipeptins by genome mining of a Burkholderiales bacteria collection.</title>
        <authorList>
            <person name="Paulo B.S."/>
            <person name="Recchia M.J.J."/>
            <person name="Lee S."/>
            <person name="Fergusson C.H."/>
            <person name="Romanowski S.B."/>
            <person name="Hernandez A."/>
            <person name="Krull N."/>
            <person name="Liu D.Y."/>
            <person name="Cavanagh H."/>
            <person name="Bos A."/>
            <person name="Gray C.A."/>
            <person name="Murphy B.T."/>
            <person name="Linington R.G."/>
            <person name="Eustaquio A.S."/>
        </authorList>
    </citation>
    <scope>NUCLEOTIDE SEQUENCE [LARGE SCALE GENOMIC DNA]</scope>
    <source>
        <strain evidence="2 3">RL17-350-BIC-A</strain>
    </source>
</reference>
<dbReference type="RefSeq" id="WP_408177105.1">
    <property type="nucleotide sequence ID" value="NZ_JAQQEZ010000006.1"/>
</dbReference>
<gene>
    <name evidence="2" type="ORF">PQR57_11335</name>
</gene>
<comment type="caution">
    <text evidence="2">The sequence shown here is derived from an EMBL/GenBank/DDBJ whole genome shotgun (WGS) entry which is preliminary data.</text>
</comment>